<keyword evidence="1" id="KW-0472">Membrane</keyword>
<proteinExistence type="predicted"/>
<reference evidence="2" key="1">
    <citation type="submission" date="2020-11" db="EMBL/GenBank/DDBJ databases">
        <authorList>
            <consortium name="DOE Joint Genome Institute"/>
            <person name="Ahrendt S."/>
            <person name="Riley R."/>
            <person name="Andreopoulos W."/>
            <person name="Labutti K."/>
            <person name="Pangilinan J."/>
            <person name="Ruiz-Duenas F.J."/>
            <person name="Barrasa J.M."/>
            <person name="Sanchez-Garcia M."/>
            <person name="Camarero S."/>
            <person name="Miyauchi S."/>
            <person name="Serrano A."/>
            <person name="Linde D."/>
            <person name="Babiker R."/>
            <person name="Drula E."/>
            <person name="Ayuso-Fernandez I."/>
            <person name="Pacheco R."/>
            <person name="Padilla G."/>
            <person name="Ferreira P."/>
            <person name="Barriuso J."/>
            <person name="Kellner H."/>
            <person name="Castanera R."/>
            <person name="Alfaro M."/>
            <person name="Ramirez L."/>
            <person name="Pisabarro A.G."/>
            <person name="Kuo A."/>
            <person name="Tritt A."/>
            <person name="Lipzen A."/>
            <person name="He G."/>
            <person name="Yan M."/>
            <person name="Ng V."/>
            <person name="Cullen D."/>
            <person name="Martin F."/>
            <person name="Rosso M.-N."/>
            <person name="Henrissat B."/>
            <person name="Hibbett D."/>
            <person name="Martinez A.T."/>
            <person name="Grigoriev I.V."/>
        </authorList>
    </citation>
    <scope>NUCLEOTIDE SEQUENCE</scope>
    <source>
        <strain evidence="2">CIRM-BRFM 674</strain>
    </source>
</reference>
<organism evidence="2 3">
    <name type="scientific">Pholiota conissans</name>
    <dbReference type="NCBI Taxonomy" id="109636"/>
    <lineage>
        <taxon>Eukaryota</taxon>
        <taxon>Fungi</taxon>
        <taxon>Dikarya</taxon>
        <taxon>Basidiomycota</taxon>
        <taxon>Agaricomycotina</taxon>
        <taxon>Agaricomycetes</taxon>
        <taxon>Agaricomycetidae</taxon>
        <taxon>Agaricales</taxon>
        <taxon>Agaricineae</taxon>
        <taxon>Strophariaceae</taxon>
        <taxon>Pholiota</taxon>
    </lineage>
</organism>
<feature type="transmembrane region" description="Helical" evidence="1">
    <location>
        <begin position="33"/>
        <end position="52"/>
    </location>
</feature>
<keyword evidence="1" id="KW-0812">Transmembrane</keyword>
<keyword evidence="1" id="KW-1133">Transmembrane helix</keyword>
<dbReference type="Proteomes" id="UP000807469">
    <property type="component" value="Unassembled WGS sequence"/>
</dbReference>
<dbReference type="EMBL" id="MU155455">
    <property type="protein sequence ID" value="KAF9473281.1"/>
    <property type="molecule type" value="Genomic_DNA"/>
</dbReference>
<accession>A0A9P5YSS2</accession>
<name>A0A9P5YSS2_9AGAR</name>
<protein>
    <submittedName>
        <fullName evidence="2">Uncharacterized protein</fullName>
    </submittedName>
</protein>
<evidence type="ECO:0000256" key="1">
    <source>
        <dbReference type="SAM" id="Phobius"/>
    </source>
</evidence>
<keyword evidence="3" id="KW-1185">Reference proteome</keyword>
<gene>
    <name evidence="2" type="ORF">BDN70DRAFT_886004</name>
</gene>
<comment type="caution">
    <text evidence="2">The sequence shown here is derived from an EMBL/GenBank/DDBJ whole genome shotgun (WGS) entry which is preliminary data.</text>
</comment>
<evidence type="ECO:0000313" key="2">
    <source>
        <dbReference type="EMBL" id="KAF9473281.1"/>
    </source>
</evidence>
<evidence type="ECO:0000313" key="3">
    <source>
        <dbReference type="Proteomes" id="UP000807469"/>
    </source>
</evidence>
<dbReference type="AlphaFoldDB" id="A0A9P5YSS2"/>
<sequence>MIGIAGPGDYTVLDCRSCKLLNCRSLKLSSSTLSIYGFILPPFLSFISLNCGKNLEAGYKRRIGRNEAQFVTSEI</sequence>